<keyword evidence="11" id="KW-1185">Reference proteome</keyword>
<evidence type="ECO:0000256" key="1">
    <source>
        <dbReference type="ARBA" id="ARBA00022603"/>
    </source>
</evidence>
<comment type="caution">
    <text evidence="10">The sequence shown here is derived from an EMBL/GenBank/DDBJ whole genome shotgun (WGS) entry which is preliminary data.</text>
</comment>
<dbReference type="Pfam" id="PF10017">
    <property type="entry name" value="Methyltransf_33"/>
    <property type="match status" value="1"/>
</dbReference>
<dbReference type="GO" id="GO:0032259">
    <property type="term" value="P:methylation"/>
    <property type="evidence" value="ECO:0007669"/>
    <property type="project" value="UniProtKB-KW"/>
</dbReference>
<feature type="domain" description="Sulfatase-modifying factor enzyme-like" evidence="7">
    <location>
        <begin position="571"/>
        <end position="825"/>
    </location>
</feature>
<evidence type="ECO:0000259" key="8">
    <source>
        <dbReference type="Pfam" id="PF10017"/>
    </source>
</evidence>
<dbReference type="InterPro" id="IPR016187">
    <property type="entry name" value="CTDL_fold"/>
</dbReference>
<dbReference type="InterPro" id="IPR029063">
    <property type="entry name" value="SAM-dependent_MTases_sf"/>
</dbReference>
<feature type="region of interest" description="Disordered" evidence="6">
    <location>
        <begin position="17"/>
        <end position="36"/>
    </location>
</feature>
<gene>
    <name evidence="10" type="ORF">AAP_03247</name>
</gene>
<sequence>MSSMDDVFSVRSNRSDRTDLTACSSGGKPPIIDIREPNHTSSLKEQIINGLSQKENKSLPTMLFYNADGLKLFERITTLKEYYLTQTEIDVFKDHAQLIVEQFPEGIQLVELGSGGLCKIRILLDEFERQRKHCHYFALDLDASELERSFDGIDTEAYEYVRFSCLHGTYDDGLRWLKDPVNREGPMCVMSIGSTLGNFSGDEACDFLRTWASNLRPDDKMLIGLDSCADEQKVYRAYNDSAGVTREFYLNALTHANEILGSEVFHRSDWKLDTLYNAKDCSHEAYLVAKRDFHYENVVVPRGSRVFIEQSKKYPNFTYMRLWADSGLVAKAQFGNKYNDYFLHVLEPAHINFANKPEQYLSRPLPTLQEFEDLWHTWDLVTLSVVPPEALQTKPIDLRHDLVFYLGHIPTFSDIQISRATQTKGTEPTYFWNIFERGIDPDVDDPNQCHSHSEVPDEWPCLQDILQHRNQVRSRIRGLLNSKEAVNDPKTSRALWIGFEHEAMHLETFIYMLVQSDDITSTRTIPDPNFEEMAKLAAQQSRAAKWYEIPAQTVSIGMNKPPLDKIPSVTYGWDNEMPKRTFKTRTFMAQSRPITNREYAFRLQTQGKGISPPASWVHIEANFPISETDAKKYNLSKTLDSANKNPGADFISEWQLRTILGKIPLVYALEWPVMASYNQLEAYAKLEGCRIPTHVEATAIYQTSVSLHSDKQQRSTQLPLLVDLSSANVGFKNWHPTDVAHDDKLHGHSDFGGLWEWTSSELEKYEGFEAMPDYPNYTADFFDGKHNVVLGGSWATHPRIAGRTSFVNWWRRDYPYTWAGARLVRDV</sequence>
<dbReference type="Pfam" id="PF03781">
    <property type="entry name" value="FGE-sulfatase"/>
    <property type="match status" value="1"/>
</dbReference>
<keyword evidence="1" id="KW-0489">Methyltransferase</keyword>
<dbReference type="InterPro" id="IPR019257">
    <property type="entry name" value="MeTrfase_dom"/>
</dbReference>
<dbReference type="PANTHER" id="PTHR43397">
    <property type="entry name" value="ERGOTHIONEINE BIOSYNTHESIS PROTEIN 1"/>
    <property type="match status" value="1"/>
</dbReference>
<dbReference type="InterPro" id="IPR051128">
    <property type="entry name" value="EgtD_Methyltrsf_superfamily"/>
</dbReference>
<keyword evidence="3" id="KW-0560">Oxidoreductase</keyword>
<dbReference type="GO" id="GO:1903257">
    <property type="term" value="P:selenoneine biosynthetic process"/>
    <property type="evidence" value="ECO:0007669"/>
    <property type="project" value="EnsemblFungi"/>
</dbReference>
<dbReference type="Gene3D" id="3.40.50.150">
    <property type="entry name" value="Vaccinia Virus protein VP39"/>
    <property type="match status" value="1"/>
</dbReference>
<dbReference type="EMBL" id="AZGZ01000013">
    <property type="protein sequence ID" value="KZZ91541.1"/>
    <property type="molecule type" value="Genomic_DNA"/>
</dbReference>
<dbReference type="SUPFAM" id="SSF56436">
    <property type="entry name" value="C-type lectin-like"/>
    <property type="match status" value="1"/>
</dbReference>
<evidence type="ECO:0000256" key="6">
    <source>
        <dbReference type="SAM" id="MobiDB-lite"/>
    </source>
</evidence>
<dbReference type="AlphaFoldDB" id="A0A167YMV5"/>
<dbReference type="GO" id="GO:0052706">
    <property type="term" value="F:L-histidine N(alpha)-methyltransferase activity"/>
    <property type="evidence" value="ECO:0007669"/>
    <property type="project" value="EnsemblFungi"/>
</dbReference>
<dbReference type="InterPro" id="IPR005532">
    <property type="entry name" value="SUMF_dom"/>
</dbReference>
<comment type="pathway">
    <text evidence="5">Amino-acid biosynthesis; ergothioneine biosynthesis.</text>
</comment>
<evidence type="ECO:0000259" key="7">
    <source>
        <dbReference type="Pfam" id="PF03781"/>
    </source>
</evidence>
<dbReference type="Gene3D" id="3.90.1580.10">
    <property type="entry name" value="paralog of FGE (formylglycine-generating enzyme)"/>
    <property type="match status" value="1"/>
</dbReference>
<feature type="domain" description="Histidine-specific methyltransferase SAM-dependent" evidence="8">
    <location>
        <begin position="44"/>
        <end position="347"/>
    </location>
</feature>
<evidence type="ECO:0000256" key="3">
    <source>
        <dbReference type="ARBA" id="ARBA00023002"/>
    </source>
</evidence>
<dbReference type="Pfam" id="PF12867">
    <property type="entry name" value="DinB_2"/>
    <property type="match status" value="1"/>
</dbReference>
<proteinExistence type="predicted"/>
<dbReference type="OrthoDB" id="659at2759"/>
<evidence type="ECO:0000256" key="2">
    <source>
        <dbReference type="ARBA" id="ARBA00022679"/>
    </source>
</evidence>
<evidence type="ECO:0000313" key="11">
    <source>
        <dbReference type="Proteomes" id="UP000242877"/>
    </source>
</evidence>
<feature type="domain" description="DinB-like" evidence="9">
    <location>
        <begin position="383"/>
        <end position="508"/>
    </location>
</feature>
<name>A0A167YMV5_9EURO</name>
<keyword evidence="2" id="KW-0808">Transferase</keyword>
<protein>
    <submittedName>
        <fullName evidence="10">Uncharacterized protein</fullName>
    </submittedName>
</protein>
<reference evidence="10 11" key="1">
    <citation type="journal article" date="2016" name="Genome Biol. Evol.">
        <title>Divergent and convergent evolution of fungal pathogenicity.</title>
        <authorList>
            <person name="Shang Y."/>
            <person name="Xiao G."/>
            <person name="Zheng P."/>
            <person name="Cen K."/>
            <person name="Zhan S."/>
            <person name="Wang C."/>
        </authorList>
    </citation>
    <scope>NUCLEOTIDE SEQUENCE [LARGE SCALE GENOMIC DNA]</scope>
    <source>
        <strain evidence="10 11">ARSEF 7405</strain>
    </source>
</reference>
<accession>A0A167YMV5</accession>
<dbReference type="NCBIfam" id="TIGR03439">
    <property type="entry name" value="methyl_EasF"/>
    <property type="match status" value="1"/>
</dbReference>
<dbReference type="InterPro" id="IPR042095">
    <property type="entry name" value="SUMF_sf"/>
</dbReference>
<evidence type="ECO:0000259" key="9">
    <source>
        <dbReference type="Pfam" id="PF12867"/>
    </source>
</evidence>
<dbReference type="PANTHER" id="PTHR43397:SF1">
    <property type="entry name" value="ERGOTHIONEINE BIOSYNTHESIS PROTEIN 1"/>
    <property type="match status" value="1"/>
</dbReference>
<dbReference type="GO" id="GO:0052699">
    <property type="term" value="P:ergothioneine biosynthetic process"/>
    <property type="evidence" value="ECO:0007669"/>
    <property type="project" value="EnsemblFungi"/>
</dbReference>
<dbReference type="InterPro" id="IPR017805">
    <property type="entry name" value="SAM_MeTrfase_EasF-type_put"/>
</dbReference>
<evidence type="ECO:0000313" key="10">
    <source>
        <dbReference type="EMBL" id="KZZ91541.1"/>
    </source>
</evidence>
<evidence type="ECO:0000256" key="4">
    <source>
        <dbReference type="ARBA" id="ARBA00023004"/>
    </source>
</evidence>
<dbReference type="Proteomes" id="UP000242877">
    <property type="component" value="Unassembled WGS sequence"/>
</dbReference>
<dbReference type="InterPro" id="IPR024775">
    <property type="entry name" value="DinB-like"/>
</dbReference>
<evidence type="ECO:0000256" key="5">
    <source>
        <dbReference type="ARBA" id="ARBA00037882"/>
    </source>
</evidence>
<keyword evidence="4" id="KW-0408">Iron</keyword>
<dbReference type="VEuPathDB" id="FungiDB:AAP_03247"/>
<organism evidence="10 11">
    <name type="scientific">Ascosphaera apis ARSEF 7405</name>
    <dbReference type="NCBI Taxonomy" id="392613"/>
    <lineage>
        <taxon>Eukaryota</taxon>
        <taxon>Fungi</taxon>
        <taxon>Dikarya</taxon>
        <taxon>Ascomycota</taxon>
        <taxon>Pezizomycotina</taxon>
        <taxon>Eurotiomycetes</taxon>
        <taxon>Eurotiomycetidae</taxon>
        <taxon>Onygenales</taxon>
        <taxon>Ascosphaeraceae</taxon>
        <taxon>Ascosphaera</taxon>
    </lineage>
</organism>